<gene>
    <name evidence="3" type="ORF">CWO07_21100</name>
</gene>
<evidence type="ECO:0000313" key="3">
    <source>
        <dbReference type="EMBL" id="PTP25971.1"/>
    </source>
</evidence>
<proteinExistence type="predicted"/>
<accession>A0A2T5EQL8</accession>
<evidence type="ECO:0000259" key="1">
    <source>
        <dbReference type="Pfam" id="PF06527"/>
    </source>
</evidence>
<dbReference type="Pfam" id="PF15978">
    <property type="entry name" value="TnsD"/>
    <property type="match status" value="1"/>
</dbReference>
<reference evidence="3 4" key="1">
    <citation type="submission" date="2017-11" db="EMBL/GenBank/DDBJ databases">
        <title>Population delineation of vibrios coincides with oyster pathogenicity.</title>
        <authorList>
            <person name="Bruto M."/>
            <person name="Labreuche Y."/>
            <person name="James A."/>
            <person name="Piel D."/>
            <person name="Chenivesse S."/>
            <person name="Petton B."/>
            <person name="Polz M.F."/>
            <person name="Le Roux F."/>
        </authorList>
    </citation>
    <scope>NUCLEOTIDE SEQUENCE [LARGE SCALE GENOMIC DNA]</scope>
    <source>
        <strain evidence="3 4">FF_144</strain>
    </source>
</reference>
<name>A0A2T5EQL8_VIBSP</name>
<evidence type="ECO:0000313" key="4">
    <source>
        <dbReference type="Proteomes" id="UP000244197"/>
    </source>
</evidence>
<dbReference type="AlphaFoldDB" id="A0A2T5EQL8"/>
<sequence length="524" mass="59435">MQLPIVLPGESLFSRISRYVALCECTSDQALGLLLGDGKASIHPYLTSSLKVVGRFTNESPRGLLLNQTLRPLFAYYLPQYSSVIGNVSASSNDIIRASQLSTFRDKEPLSVKHCPLCAKDDLYRFGVTYWHLNHQVPGVEACSKHKIWLVHNELSNRNHVNGKLLPDVGRESTYCNDLAREFAQFVSTQIQNLKAKKPSYEVLCNAYLKQLGINGSLTLSGRVKRKIITKELFELSEVLFPTHSDLSIRTSEDYRFVSSLLSAQYPQHPFKHLLFEFYLSRCQSEDESEASILNVQETQTNKEKQCCDLLKSGLSMAAVSREIDKSRCYVKSTALKNNIPVNLKPKIITSSLKAAVVKLAKKGFHRDVLAKRHGVSTGSVELIISTTTGLVEWRKRCKAESLRRRYRCQILRFIAANPNACRQEVKRALEAAFYWLYIHERDWLESALPVATQTQHVDRVDWDRRDEELVEAVRELIISSNSKLSRTELDRCLGGHGWLTSKIAKLPKTRAFLRDKGLFPSDS</sequence>
<dbReference type="InterPro" id="IPR009492">
    <property type="entry name" value="TniQ"/>
</dbReference>
<dbReference type="InterPro" id="IPR032750">
    <property type="entry name" value="TnsD_C"/>
</dbReference>
<dbReference type="Proteomes" id="UP000244197">
    <property type="component" value="Unassembled WGS sequence"/>
</dbReference>
<feature type="domain" description="TniQ" evidence="1">
    <location>
        <begin position="6"/>
        <end position="149"/>
    </location>
</feature>
<organism evidence="3 4">
    <name type="scientific">Vibrio splendidus</name>
    <dbReference type="NCBI Taxonomy" id="29497"/>
    <lineage>
        <taxon>Bacteria</taxon>
        <taxon>Pseudomonadati</taxon>
        <taxon>Pseudomonadota</taxon>
        <taxon>Gammaproteobacteria</taxon>
        <taxon>Vibrionales</taxon>
        <taxon>Vibrionaceae</taxon>
        <taxon>Vibrio</taxon>
    </lineage>
</organism>
<dbReference type="RefSeq" id="WP_108188217.1">
    <property type="nucleotide sequence ID" value="NZ_PIFK01000054.1"/>
</dbReference>
<feature type="domain" description="Transposon Tn7 transposition protein TnsD C-terminal" evidence="2">
    <location>
        <begin position="193"/>
        <end position="514"/>
    </location>
</feature>
<evidence type="ECO:0000259" key="2">
    <source>
        <dbReference type="Pfam" id="PF15978"/>
    </source>
</evidence>
<protein>
    <submittedName>
        <fullName evidence="3">Transposase</fullName>
    </submittedName>
</protein>
<comment type="caution">
    <text evidence="3">The sequence shown here is derived from an EMBL/GenBank/DDBJ whole genome shotgun (WGS) entry which is preliminary data.</text>
</comment>
<dbReference type="Pfam" id="PF06527">
    <property type="entry name" value="TniQ"/>
    <property type="match status" value="1"/>
</dbReference>
<dbReference type="EMBL" id="PIFK01000054">
    <property type="protein sequence ID" value="PTP25971.1"/>
    <property type="molecule type" value="Genomic_DNA"/>
</dbReference>